<dbReference type="RefSeq" id="XP_031567190.1">
    <property type="nucleotide sequence ID" value="XM_031711330.1"/>
</dbReference>
<evidence type="ECO:0000313" key="8">
    <source>
        <dbReference type="RefSeq" id="XP_031567194.1"/>
    </source>
</evidence>
<feature type="region of interest" description="Disordered" evidence="1">
    <location>
        <begin position="79"/>
        <end position="117"/>
    </location>
</feature>
<dbReference type="Proteomes" id="UP000515163">
    <property type="component" value="Unplaced"/>
</dbReference>
<feature type="compositionally biased region" description="Polar residues" evidence="1">
    <location>
        <begin position="101"/>
        <end position="117"/>
    </location>
</feature>
<evidence type="ECO:0000256" key="1">
    <source>
        <dbReference type="SAM" id="MobiDB-lite"/>
    </source>
</evidence>
<dbReference type="RefSeq" id="XP_031567192.1">
    <property type="nucleotide sequence ID" value="XM_031711332.1"/>
</dbReference>
<dbReference type="RefSeq" id="XP_031567195.1">
    <property type="nucleotide sequence ID" value="XM_031711335.1"/>
</dbReference>
<evidence type="ECO:0000313" key="9">
    <source>
        <dbReference type="RefSeq" id="XP_031567195.1"/>
    </source>
</evidence>
<dbReference type="RefSeq" id="XP_031567196.1">
    <property type="nucleotide sequence ID" value="XM_031711336.1"/>
</dbReference>
<gene>
    <name evidence="3 4 5 6 7 8 9 10" type="primary">LOC116302117</name>
</gene>
<dbReference type="RefSeq" id="XP_031567189.1">
    <property type="nucleotide sequence ID" value="XM_031711329.1"/>
</dbReference>
<dbReference type="GO" id="GO:0046921">
    <property type="term" value="F:alpha-(1-&gt;6)-fucosyltransferase activity"/>
    <property type="evidence" value="ECO:0007669"/>
    <property type="project" value="TreeGrafter"/>
</dbReference>
<dbReference type="OrthoDB" id="428346at2759"/>
<dbReference type="KEGG" id="aten:116302117"/>
<organism evidence="2 8">
    <name type="scientific">Actinia tenebrosa</name>
    <name type="common">Australian red waratah sea anemone</name>
    <dbReference type="NCBI Taxonomy" id="6105"/>
    <lineage>
        <taxon>Eukaryota</taxon>
        <taxon>Metazoa</taxon>
        <taxon>Cnidaria</taxon>
        <taxon>Anthozoa</taxon>
        <taxon>Hexacorallia</taxon>
        <taxon>Actiniaria</taxon>
        <taxon>Actiniidae</taxon>
        <taxon>Actinia</taxon>
    </lineage>
</organism>
<evidence type="ECO:0000313" key="2">
    <source>
        <dbReference type="Proteomes" id="UP000515163"/>
    </source>
</evidence>
<evidence type="ECO:0000313" key="4">
    <source>
        <dbReference type="RefSeq" id="XP_031567189.1"/>
    </source>
</evidence>
<evidence type="ECO:0000313" key="10">
    <source>
        <dbReference type="RefSeq" id="XP_031567196.1"/>
    </source>
</evidence>
<protein>
    <submittedName>
        <fullName evidence="3 4">Uncharacterized protein LOC116302117</fullName>
    </submittedName>
</protein>
<feature type="compositionally biased region" description="Basic residues" evidence="1">
    <location>
        <begin position="79"/>
        <end position="99"/>
    </location>
</feature>
<dbReference type="PANTHER" id="PTHR13132:SF29">
    <property type="entry name" value="ALPHA-(1,6)-FUCOSYLTRANSFERASE"/>
    <property type="match status" value="1"/>
</dbReference>
<accession>A0A6P8IK78</accession>
<proteinExistence type="predicted"/>
<evidence type="ECO:0000313" key="3">
    <source>
        <dbReference type="RefSeq" id="XP_031567188.1"/>
    </source>
</evidence>
<dbReference type="RefSeq" id="XP_031567194.1">
    <property type="nucleotide sequence ID" value="XM_031711334.1"/>
</dbReference>
<dbReference type="AlphaFoldDB" id="A0A6P8IK78"/>
<dbReference type="GO" id="GO:0006487">
    <property type="term" value="P:protein N-linked glycosylation"/>
    <property type="evidence" value="ECO:0007669"/>
    <property type="project" value="TreeGrafter"/>
</dbReference>
<name>A0A6P8IK78_ACTTE</name>
<dbReference type="PANTHER" id="PTHR13132">
    <property type="entry name" value="ALPHA- 1,6 -FUCOSYLTRANSFERASE"/>
    <property type="match status" value="1"/>
</dbReference>
<evidence type="ECO:0000313" key="7">
    <source>
        <dbReference type="RefSeq" id="XP_031567192.1"/>
    </source>
</evidence>
<dbReference type="RefSeq" id="XP_031567188.1">
    <property type="nucleotide sequence ID" value="XM_031711328.1"/>
</dbReference>
<evidence type="ECO:0000313" key="6">
    <source>
        <dbReference type="RefSeq" id="XP_031567191.1"/>
    </source>
</evidence>
<dbReference type="GeneID" id="116302117"/>
<dbReference type="RefSeq" id="XP_031567191.1">
    <property type="nucleotide sequence ID" value="XM_031711331.1"/>
</dbReference>
<sequence length="517" mass="60041">MRFWRPRWLRRQFSLRSFVLVIPLTCALFLMVVSQISWTPRQAMANIAFNRVFEDSFGNVLHVQGKMVDLKEDYSRLVKPRRKRHKRRHQNLSKPKRKPQTVLTEENQSNNRQMTRVKTVKPSSSFGLWDKDRVVNLSHVYLETNEKRFNSQKLCGEGWQENYAVVHDEILNSIRPRKFLVYSCKGKGYGCAGYGNRIGGISSLFLLAVLTKRAFLIDWNDPAPLALENFLWPKRIKWNYTVANLKGLESRTHYWGKGLPKNLHQKDFEKPGNSYPDFARWFRNVDFNSYFNRPVEVITATWNFAQEIWSNPYLSQLADEMGIIFPPLKYLLVGCSYEFLFQRSPELDNKLSKIKNASFEEGTPVIGLHIRMGDVAFGRKRRVNTKNFESFFNCAQVVEKSIVKSNPNLKSSDIKWFLATDHVAVKEYGLQRYPGKVLTLDVEPEHIGIFQKQRFPTYQGMLGVFLDHFLLAECFFLILSNSTFGTSALGINYHGMSSFTFGESCGIVKHKVKNDIH</sequence>
<dbReference type="Gene3D" id="3.40.50.11350">
    <property type="match status" value="1"/>
</dbReference>
<evidence type="ECO:0000313" key="5">
    <source>
        <dbReference type="RefSeq" id="XP_031567190.1"/>
    </source>
</evidence>
<keyword evidence="2" id="KW-1185">Reference proteome</keyword>
<reference evidence="3 4" key="1">
    <citation type="submission" date="2025-04" db="UniProtKB">
        <authorList>
            <consortium name="RefSeq"/>
        </authorList>
    </citation>
    <scope>IDENTIFICATION</scope>
    <source>
        <tissue evidence="3 4">Tentacle</tissue>
    </source>
</reference>